<feature type="transmembrane region" description="Helical" evidence="6">
    <location>
        <begin position="149"/>
        <end position="169"/>
    </location>
</feature>
<dbReference type="PANTHER" id="PTHR24064">
    <property type="entry name" value="SOLUTE CARRIER FAMILY 22 MEMBER"/>
    <property type="match status" value="1"/>
</dbReference>
<dbReference type="AlphaFoldDB" id="A0A1S3GAI9"/>
<evidence type="ECO:0000256" key="1">
    <source>
        <dbReference type="ARBA" id="ARBA00004141"/>
    </source>
</evidence>
<feature type="transmembrane region" description="Helical" evidence="6">
    <location>
        <begin position="383"/>
        <end position="407"/>
    </location>
</feature>
<dbReference type="STRING" id="10020.ENSDORP00000004499"/>
<protein>
    <submittedName>
        <fullName evidence="8">Solute carrier family 22 member 14</fullName>
    </submittedName>
</protein>
<feature type="region of interest" description="Disordered" evidence="5">
    <location>
        <begin position="484"/>
        <end position="512"/>
    </location>
</feature>
<reference evidence="8" key="1">
    <citation type="submission" date="2025-08" db="UniProtKB">
        <authorList>
            <consortium name="RefSeq"/>
        </authorList>
    </citation>
    <scope>IDENTIFICATION</scope>
    <source>
        <tissue evidence="8">Kidney</tissue>
    </source>
</reference>
<dbReference type="InParanoid" id="A0A1S3GAI9"/>
<dbReference type="InterPro" id="IPR036259">
    <property type="entry name" value="MFS_trans_sf"/>
</dbReference>
<evidence type="ECO:0000256" key="6">
    <source>
        <dbReference type="SAM" id="Phobius"/>
    </source>
</evidence>
<feature type="transmembrane region" description="Helical" evidence="6">
    <location>
        <begin position="203"/>
        <end position="224"/>
    </location>
</feature>
<keyword evidence="2 6" id="KW-0812">Transmembrane</keyword>
<dbReference type="Proteomes" id="UP000081671">
    <property type="component" value="Unplaced"/>
</dbReference>
<dbReference type="SUPFAM" id="SSF103473">
    <property type="entry name" value="MFS general substrate transporter"/>
    <property type="match status" value="2"/>
</dbReference>
<proteinExistence type="predicted"/>
<accession>A0A1S3GAI9</accession>
<keyword evidence="4 6" id="KW-0472">Membrane</keyword>
<evidence type="ECO:0000313" key="7">
    <source>
        <dbReference type="Proteomes" id="UP000081671"/>
    </source>
</evidence>
<dbReference type="OrthoDB" id="5296287at2759"/>
<dbReference type="GO" id="GO:0016020">
    <property type="term" value="C:membrane"/>
    <property type="evidence" value="ECO:0007669"/>
    <property type="project" value="UniProtKB-SubCell"/>
</dbReference>
<feature type="transmembrane region" description="Helical" evidence="6">
    <location>
        <begin position="236"/>
        <end position="257"/>
    </location>
</feature>
<organism evidence="7 8">
    <name type="scientific">Dipodomys ordii</name>
    <name type="common">Ord's kangaroo rat</name>
    <dbReference type="NCBI Taxonomy" id="10020"/>
    <lineage>
        <taxon>Eukaryota</taxon>
        <taxon>Metazoa</taxon>
        <taxon>Chordata</taxon>
        <taxon>Craniata</taxon>
        <taxon>Vertebrata</taxon>
        <taxon>Euteleostomi</taxon>
        <taxon>Mammalia</taxon>
        <taxon>Eutheria</taxon>
        <taxon>Euarchontoglires</taxon>
        <taxon>Glires</taxon>
        <taxon>Rodentia</taxon>
        <taxon>Castorimorpha</taxon>
        <taxon>Heteromyidae</taxon>
        <taxon>Dipodomyinae</taxon>
        <taxon>Dipodomys</taxon>
    </lineage>
</organism>
<evidence type="ECO:0000256" key="2">
    <source>
        <dbReference type="ARBA" id="ARBA00022692"/>
    </source>
</evidence>
<feature type="transmembrane region" description="Helical" evidence="6">
    <location>
        <begin position="413"/>
        <end position="436"/>
    </location>
</feature>
<dbReference type="InterPro" id="IPR005828">
    <property type="entry name" value="MFS_sugar_transport-like"/>
</dbReference>
<feature type="transmembrane region" description="Helical" evidence="6">
    <location>
        <begin position="176"/>
        <end position="197"/>
    </location>
</feature>
<name>A0A1S3GAI9_DIPOR</name>
<evidence type="ECO:0000256" key="5">
    <source>
        <dbReference type="SAM" id="MobiDB-lite"/>
    </source>
</evidence>
<feature type="transmembrane region" description="Helical" evidence="6">
    <location>
        <begin position="443"/>
        <end position="463"/>
    </location>
</feature>
<dbReference type="FunCoup" id="A0A1S3GAI9">
    <property type="interactions" value="1"/>
</dbReference>
<feature type="transmembrane region" description="Helical" evidence="6">
    <location>
        <begin position="263"/>
        <end position="282"/>
    </location>
</feature>
<evidence type="ECO:0000256" key="4">
    <source>
        <dbReference type="ARBA" id="ARBA00023136"/>
    </source>
</evidence>
<dbReference type="CTD" id="9389"/>
<keyword evidence="3 6" id="KW-1133">Transmembrane helix</keyword>
<comment type="subcellular location">
    <subcellularLocation>
        <location evidence="1">Membrane</location>
        <topology evidence="1">Multi-pass membrane protein</topology>
    </subcellularLocation>
</comment>
<keyword evidence="7" id="KW-1185">Reference proteome</keyword>
<evidence type="ECO:0000313" key="8">
    <source>
        <dbReference type="RefSeq" id="XP_012885710.1"/>
    </source>
</evidence>
<dbReference type="Gene3D" id="1.20.1250.20">
    <property type="entry name" value="MFS general substrate transporter like domains"/>
    <property type="match status" value="2"/>
</dbReference>
<dbReference type="RefSeq" id="XP_012885710.1">
    <property type="nucleotide sequence ID" value="XM_013030256.1"/>
</dbReference>
<feature type="compositionally biased region" description="Polar residues" evidence="5">
    <location>
        <begin position="487"/>
        <end position="497"/>
    </location>
</feature>
<gene>
    <name evidence="8" type="primary">Slc22a14</name>
</gene>
<dbReference type="Pfam" id="PF00083">
    <property type="entry name" value="Sugar_tr"/>
    <property type="match status" value="1"/>
</dbReference>
<dbReference type="GeneID" id="105996241"/>
<feature type="transmembrane region" description="Helical" evidence="6">
    <location>
        <begin position="34"/>
        <end position="51"/>
    </location>
</feature>
<evidence type="ECO:0000256" key="3">
    <source>
        <dbReference type="ARBA" id="ARBA00022989"/>
    </source>
</evidence>
<dbReference type="GO" id="GO:0022857">
    <property type="term" value="F:transmembrane transporter activity"/>
    <property type="evidence" value="ECO:0007669"/>
    <property type="project" value="InterPro"/>
</dbReference>
<sequence>MLLRRLRSIEEKQEDNFTRVLDAVGEFGRFQRRLTAFTFLPSVLTAFFMFIDRFSLVDQLPYCNTSWILAVGPHLTVAQQLNLTLPRAPNGSFQRCLMYVPVPSDLDTIIRFGLNHTDICQNGWIYPDSKMRSLVNEFDLVCDQQPDKALLQAIFMAGILTGSFIFGFICDKMGRYLTILLSLLGLAIFGFGTAFVSSFHQYLFFRFAVSQAVVGYTIGSLSLATEWLVGEHRTHAIVLAHCLITIGIMFLVGLAYTIPHWRLLFLVGGVPVFPLICCVWVLPESPRWLMTRGRIEEAKQVLCYAARVNKRTIPPGLLNELQLSGKKVPKASVLDFYTNRHLYKVTLVMGCVWSVSRPAGAMGGGGQAHHEVGGHGVGEMTSAIILVVVFGHFSLGTAISVFFIYTAELLPTVLRATGLGLMFASWAAGAITSLIITSNVQSLLPLFLCCVFSSMALCFSAVLPETQEQPLWDTLEHFTKSGFQKEMPQSTSDSSFWRSREDSVLVPPKESGSDYLSEEAAKNTILNVQNLKMSSLVSDPSDATLGTFGALIQPRHSQESGGSDP</sequence>
<dbReference type="KEGG" id="dord:105996241"/>